<protein>
    <submittedName>
        <fullName evidence="1">Uncharacterized protein</fullName>
    </submittedName>
</protein>
<dbReference type="RefSeq" id="WP_345271534.1">
    <property type="nucleotide sequence ID" value="NZ_BAABHB010000025.1"/>
</dbReference>
<organism evidence="1 2">
    <name type="scientific">Nibrella viscosa</name>
    <dbReference type="NCBI Taxonomy" id="1084524"/>
    <lineage>
        <taxon>Bacteria</taxon>
        <taxon>Pseudomonadati</taxon>
        <taxon>Bacteroidota</taxon>
        <taxon>Cytophagia</taxon>
        <taxon>Cytophagales</taxon>
        <taxon>Spirosomataceae</taxon>
        <taxon>Nibrella</taxon>
    </lineage>
</organism>
<dbReference type="Proteomes" id="UP001500936">
    <property type="component" value="Unassembled WGS sequence"/>
</dbReference>
<proteinExistence type="predicted"/>
<evidence type="ECO:0000313" key="1">
    <source>
        <dbReference type="EMBL" id="GAA4421218.1"/>
    </source>
</evidence>
<dbReference type="EMBL" id="BAABHB010000025">
    <property type="protein sequence ID" value="GAA4421218.1"/>
    <property type="molecule type" value="Genomic_DNA"/>
</dbReference>
<comment type="caution">
    <text evidence="1">The sequence shown here is derived from an EMBL/GenBank/DDBJ whole genome shotgun (WGS) entry which is preliminary data.</text>
</comment>
<name>A0ABP8L405_9BACT</name>
<sequence>MNKKSKDYGALKNTITGKTFREMSWEEILSLPAERLSREEAMLRIEQARQAAQQKRK</sequence>
<evidence type="ECO:0000313" key="2">
    <source>
        <dbReference type="Proteomes" id="UP001500936"/>
    </source>
</evidence>
<accession>A0ABP8L405</accession>
<reference evidence="2" key="1">
    <citation type="journal article" date="2019" name="Int. J. Syst. Evol. Microbiol.">
        <title>The Global Catalogue of Microorganisms (GCM) 10K type strain sequencing project: providing services to taxonomists for standard genome sequencing and annotation.</title>
        <authorList>
            <consortium name="The Broad Institute Genomics Platform"/>
            <consortium name="The Broad Institute Genome Sequencing Center for Infectious Disease"/>
            <person name="Wu L."/>
            <person name="Ma J."/>
        </authorList>
    </citation>
    <scope>NUCLEOTIDE SEQUENCE [LARGE SCALE GENOMIC DNA]</scope>
    <source>
        <strain evidence="2">JCM 17925</strain>
    </source>
</reference>
<gene>
    <name evidence="1" type="ORF">GCM10023187_56980</name>
</gene>
<keyword evidence="2" id="KW-1185">Reference proteome</keyword>